<dbReference type="PROSITE" id="PS50893">
    <property type="entry name" value="ABC_TRANSPORTER_2"/>
    <property type="match status" value="1"/>
</dbReference>
<dbReference type="PROSITE" id="PS00211">
    <property type="entry name" value="ABC_TRANSPORTER_1"/>
    <property type="match status" value="1"/>
</dbReference>
<dbReference type="InterPro" id="IPR017871">
    <property type="entry name" value="ABC_transporter-like_CS"/>
</dbReference>
<dbReference type="EMBL" id="CM001377">
    <property type="protein sequence ID" value="EHM10760.1"/>
    <property type="molecule type" value="Genomic_DNA"/>
</dbReference>
<dbReference type="InterPro" id="IPR003439">
    <property type="entry name" value="ABC_transporter-like_ATP-bd"/>
</dbReference>
<dbReference type="SMART" id="SM00382">
    <property type="entry name" value="AAA"/>
    <property type="match status" value="1"/>
</dbReference>
<gene>
    <name evidence="5" type="ORF">TheveDRAFT_1642</name>
</gene>
<sequence length="248" mass="27286">MNPDDVVLELRGVFKTFRAGKMRVEALKGVSLTVPRGSFVAVVGASGSGKTTMLRIMGGLEIPDRGEVLLRPASQGCPRHPVGMVFQEHRLFPWLTVLQNVAFPLEGTMPRREASIRAMESLEMVGLSRFAGAKPKELSGGMAQRAALARALAFHPEVVLMDEPLGALDYFTRRELQLKLQEILLNMKKTFVMVTHDVDEAVFLADRVAVLREGGLEGVLDVPLPRPRGLDLPEVVLLRRRVLNMIGG</sequence>
<reference evidence="5 6" key="1">
    <citation type="submission" date="2011-10" db="EMBL/GenBank/DDBJ databases">
        <title>The Noncontiguous Finished genome of Thermanaerovibrio velox DSM 12556.</title>
        <authorList>
            <consortium name="US DOE Joint Genome Institute (JGI-PGF)"/>
            <person name="Lucas S."/>
            <person name="Copeland A."/>
            <person name="Lapidus A."/>
            <person name="Glavina del Rio T."/>
            <person name="Dalin E."/>
            <person name="Tice H."/>
            <person name="Bruce D."/>
            <person name="Goodwin L."/>
            <person name="Pitluck S."/>
            <person name="Peters L."/>
            <person name="Mikhailova N."/>
            <person name="Teshima H."/>
            <person name="Kyrpides N."/>
            <person name="Mavromatis K."/>
            <person name="Ivanova N."/>
            <person name="Markowitz V."/>
            <person name="Cheng J.-F."/>
            <person name="Hugenholtz P."/>
            <person name="Woyke T."/>
            <person name="Wu D."/>
            <person name="Spring S."/>
            <person name="Brambilla E.-M."/>
            <person name="Klenk H.-P."/>
            <person name="Eisen J.A."/>
        </authorList>
    </citation>
    <scope>NUCLEOTIDE SEQUENCE [LARGE SCALE GENOMIC DNA]</scope>
    <source>
        <strain evidence="5 6">DSM 12556</strain>
    </source>
</reference>
<dbReference type="PANTHER" id="PTHR42788:SF13">
    <property type="entry name" value="ALIPHATIC SULFONATES IMPORT ATP-BINDING PROTEIN SSUB"/>
    <property type="match status" value="1"/>
</dbReference>
<dbReference type="HOGENOM" id="CLU_000604_1_22_0"/>
<dbReference type="SUPFAM" id="SSF52540">
    <property type="entry name" value="P-loop containing nucleoside triphosphate hydrolases"/>
    <property type="match status" value="1"/>
</dbReference>
<dbReference type="eggNOG" id="COG1116">
    <property type="taxonomic scope" value="Bacteria"/>
</dbReference>
<dbReference type="InterPro" id="IPR027417">
    <property type="entry name" value="P-loop_NTPase"/>
</dbReference>
<keyword evidence="3" id="KW-0067">ATP-binding</keyword>
<feature type="domain" description="ABC transporter" evidence="4">
    <location>
        <begin position="8"/>
        <end position="238"/>
    </location>
</feature>
<protein>
    <submittedName>
        <fullName evidence="5">ABC-type nitrate/sulfonate/bicarbonate transport system, ATPase component</fullName>
    </submittedName>
</protein>
<evidence type="ECO:0000256" key="3">
    <source>
        <dbReference type="ARBA" id="ARBA00022840"/>
    </source>
</evidence>
<evidence type="ECO:0000256" key="1">
    <source>
        <dbReference type="ARBA" id="ARBA00022448"/>
    </source>
</evidence>
<dbReference type="GO" id="GO:0005524">
    <property type="term" value="F:ATP binding"/>
    <property type="evidence" value="ECO:0007669"/>
    <property type="project" value="UniProtKB-KW"/>
</dbReference>
<dbReference type="Gene3D" id="3.40.50.300">
    <property type="entry name" value="P-loop containing nucleotide triphosphate hydrolases"/>
    <property type="match status" value="1"/>
</dbReference>
<proteinExistence type="predicted"/>
<dbReference type="STRING" id="926567.TheveDRAFT_1642"/>
<accession>H0UQC2</accession>
<dbReference type="RefSeq" id="WP_006584255.1">
    <property type="nucleotide sequence ID" value="NZ_CM001377.1"/>
</dbReference>
<keyword evidence="2" id="KW-0547">Nucleotide-binding</keyword>
<evidence type="ECO:0000313" key="5">
    <source>
        <dbReference type="EMBL" id="EHM10760.1"/>
    </source>
</evidence>
<evidence type="ECO:0000313" key="6">
    <source>
        <dbReference type="Proteomes" id="UP000005730"/>
    </source>
</evidence>
<keyword evidence="6" id="KW-1185">Reference proteome</keyword>
<dbReference type="OrthoDB" id="9802264at2"/>
<organism evidence="5 6">
    <name type="scientific">Thermanaerovibrio velox DSM 12556</name>
    <dbReference type="NCBI Taxonomy" id="926567"/>
    <lineage>
        <taxon>Bacteria</taxon>
        <taxon>Thermotogati</taxon>
        <taxon>Synergistota</taxon>
        <taxon>Synergistia</taxon>
        <taxon>Synergistales</taxon>
        <taxon>Synergistaceae</taxon>
        <taxon>Thermanaerovibrio</taxon>
    </lineage>
</organism>
<dbReference type="PANTHER" id="PTHR42788">
    <property type="entry name" value="TAURINE IMPORT ATP-BINDING PROTEIN-RELATED"/>
    <property type="match status" value="1"/>
</dbReference>
<name>H0UQC2_9BACT</name>
<dbReference type="InterPro" id="IPR050166">
    <property type="entry name" value="ABC_transporter_ATP-bind"/>
</dbReference>
<dbReference type="Proteomes" id="UP000005730">
    <property type="component" value="Chromosome"/>
</dbReference>
<evidence type="ECO:0000256" key="2">
    <source>
        <dbReference type="ARBA" id="ARBA00022741"/>
    </source>
</evidence>
<dbReference type="InterPro" id="IPR003593">
    <property type="entry name" value="AAA+_ATPase"/>
</dbReference>
<dbReference type="AlphaFoldDB" id="H0UQC2"/>
<keyword evidence="1" id="KW-0813">Transport</keyword>
<dbReference type="GO" id="GO:0016887">
    <property type="term" value="F:ATP hydrolysis activity"/>
    <property type="evidence" value="ECO:0007669"/>
    <property type="project" value="InterPro"/>
</dbReference>
<dbReference type="Pfam" id="PF00005">
    <property type="entry name" value="ABC_tran"/>
    <property type="match status" value="1"/>
</dbReference>
<evidence type="ECO:0000259" key="4">
    <source>
        <dbReference type="PROSITE" id="PS50893"/>
    </source>
</evidence>